<comment type="caution">
    <text evidence="4">The sequence shown here is derived from an EMBL/GenBank/DDBJ whole genome shotgun (WGS) entry which is preliminary data.</text>
</comment>
<dbReference type="GO" id="GO:0016491">
    <property type="term" value="F:oxidoreductase activity"/>
    <property type="evidence" value="ECO:0007669"/>
    <property type="project" value="UniProtKB-KW"/>
</dbReference>
<organism evidence="4 5">
    <name type="scientific">Hapsidospora chrysogenum (strain ATCC 11550 / CBS 779.69 / DSM 880 / IAM 14645 / JCM 23072 / IMI 49137)</name>
    <name type="common">Acremonium chrysogenum</name>
    <dbReference type="NCBI Taxonomy" id="857340"/>
    <lineage>
        <taxon>Eukaryota</taxon>
        <taxon>Fungi</taxon>
        <taxon>Dikarya</taxon>
        <taxon>Ascomycota</taxon>
        <taxon>Pezizomycotina</taxon>
        <taxon>Sordariomycetes</taxon>
        <taxon>Hypocreomycetidae</taxon>
        <taxon>Hypocreales</taxon>
        <taxon>Bionectriaceae</taxon>
        <taxon>Hapsidospora</taxon>
    </lineage>
</organism>
<gene>
    <name evidence="4" type="ORF">ACRE_022140</name>
</gene>
<dbReference type="InterPro" id="IPR002347">
    <property type="entry name" value="SDR_fam"/>
</dbReference>
<comment type="similarity">
    <text evidence="1">Belongs to the short-chain dehydrogenases/reductases (SDR) family.</text>
</comment>
<keyword evidence="5" id="KW-1185">Reference proteome</keyword>
<feature type="region of interest" description="Disordered" evidence="3">
    <location>
        <begin position="259"/>
        <end position="284"/>
    </location>
</feature>
<dbReference type="AlphaFoldDB" id="A0A086TC26"/>
<evidence type="ECO:0000313" key="4">
    <source>
        <dbReference type="EMBL" id="KFH46908.1"/>
    </source>
</evidence>
<dbReference type="PANTHER" id="PTHR43976:SF16">
    <property type="entry name" value="SHORT-CHAIN DEHYDROGENASE_REDUCTASE FAMILY PROTEIN"/>
    <property type="match status" value="1"/>
</dbReference>
<evidence type="ECO:0000256" key="3">
    <source>
        <dbReference type="SAM" id="MobiDB-lite"/>
    </source>
</evidence>
<dbReference type="PANTHER" id="PTHR43976">
    <property type="entry name" value="SHORT CHAIN DEHYDROGENASE"/>
    <property type="match status" value="1"/>
</dbReference>
<accession>A0A086TC26</accession>
<dbReference type="HOGENOM" id="CLU_040671_0_0_1"/>
<evidence type="ECO:0000256" key="2">
    <source>
        <dbReference type="ARBA" id="ARBA00023002"/>
    </source>
</evidence>
<dbReference type="InterPro" id="IPR051911">
    <property type="entry name" value="SDR_oxidoreductase"/>
</dbReference>
<dbReference type="Pfam" id="PF00106">
    <property type="entry name" value="adh_short"/>
    <property type="match status" value="1"/>
</dbReference>
<dbReference type="SUPFAM" id="SSF51735">
    <property type="entry name" value="NAD(P)-binding Rossmann-fold domains"/>
    <property type="match status" value="1"/>
</dbReference>
<reference evidence="5" key="1">
    <citation type="journal article" date="2014" name="Genome Announc.">
        <title>Genome sequence and annotation of Acremonium chrysogenum, producer of the beta-lactam antibiotic cephalosporin C.</title>
        <authorList>
            <person name="Terfehr D."/>
            <person name="Dahlmann T.A."/>
            <person name="Specht T."/>
            <person name="Zadra I."/>
            <person name="Kuernsteiner H."/>
            <person name="Kueck U."/>
        </authorList>
    </citation>
    <scope>NUCLEOTIDE SEQUENCE [LARGE SCALE GENOMIC DNA]</scope>
    <source>
        <strain evidence="5">ATCC 11550 / CBS 779.69 / DSM 880 / IAM 14645 / JCM 23072 / IMI 49137</strain>
    </source>
</reference>
<name>A0A086TC26_HAPC1</name>
<keyword evidence="2" id="KW-0560">Oxidoreductase</keyword>
<feature type="compositionally biased region" description="Pro residues" evidence="3">
    <location>
        <begin position="262"/>
        <end position="272"/>
    </location>
</feature>
<protein>
    <submittedName>
        <fullName evidence="4">Putative oxidoreductase-like protein</fullName>
    </submittedName>
</protein>
<dbReference type="InterPro" id="IPR036291">
    <property type="entry name" value="NAD(P)-bd_dom_sf"/>
</dbReference>
<sequence length="394" mass="42441">MADQDAPSSPPAATHNSPRTWLLTAALSPLAVRLIRLLLAHGDNVVACLPPHEIDHEERGAEFRELIGECKSGRSDREGWRDRIRGIRCDGRTMAGCGAAVAEAVEVFGRIDILLCCKSESVVGTVEELSTTPVARNLVRDQFESVFFSQVNFIKAALPVLRAQHTGHIMVLTSIGGHIATPGLSMYSAATWGLEGFCDSLAYEVAPFNIKVTIVQPNQEIQTLTNRLIFAPPIPAYENAFEAGPNVRDIFAKVLNTDPETAVPPLPSPSPSKSPGHGHTESVASMDSDIDMNLDPDPARGEIFQQYPKLPPGAADRLVAETVHALTAIGGHENPPARHIVGGEGAIAVREKLKTVSEELEDFVDASLAVDIFESELKDEAREGEKGPVEETSN</sequence>
<evidence type="ECO:0000256" key="1">
    <source>
        <dbReference type="ARBA" id="ARBA00006484"/>
    </source>
</evidence>
<dbReference type="EMBL" id="JPKY01000014">
    <property type="protein sequence ID" value="KFH46908.1"/>
    <property type="molecule type" value="Genomic_DNA"/>
</dbReference>
<dbReference type="Gene3D" id="3.40.50.720">
    <property type="entry name" value="NAD(P)-binding Rossmann-like Domain"/>
    <property type="match status" value="1"/>
</dbReference>
<dbReference type="STRING" id="857340.A0A086TC26"/>
<dbReference type="Proteomes" id="UP000029964">
    <property type="component" value="Unassembled WGS sequence"/>
</dbReference>
<proteinExistence type="inferred from homology"/>
<evidence type="ECO:0000313" key="5">
    <source>
        <dbReference type="Proteomes" id="UP000029964"/>
    </source>
</evidence>
<dbReference type="OrthoDB" id="1933717at2759"/>